<dbReference type="GO" id="GO:0009032">
    <property type="term" value="F:thymidine phosphorylase activity"/>
    <property type="evidence" value="ECO:0007669"/>
    <property type="project" value="UniProtKB-EC"/>
</dbReference>
<evidence type="ECO:0000256" key="3">
    <source>
        <dbReference type="ARBA" id="ARBA00022676"/>
    </source>
</evidence>
<reference evidence="8 9" key="1">
    <citation type="submission" date="2019-01" db="EMBL/GenBank/DDBJ databases">
        <authorList>
            <consortium name="Pathogen Informatics"/>
        </authorList>
    </citation>
    <scope>NUCLEOTIDE SEQUENCE [LARGE SCALE GENOMIC DNA]</scope>
    <source>
        <strain evidence="8 9">NCTC10172</strain>
    </source>
</reference>
<dbReference type="GO" id="GO:0006213">
    <property type="term" value="P:pyrimidine nucleoside metabolic process"/>
    <property type="evidence" value="ECO:0007669"/>
    <property type="project" value="InterPro"/>
</dbReference>
<comment type="subunit">
    <text evidence="2">Homodimer.</text>
</comment>
<feature type="domain" description="Pyrimidine nucleoside phosphorylase C-terminal" evidence="7">
    <location>
        <begin position="345"/>
        <end position="418"/>
    </location>
</feature>
<dbReference type="Pfam" id="PF07831">
    <property type="entry name" value="PYNP_C"/>
    <property type="match status" value="1"/>
</dbReference>
<comment type="similarity">
    <text evidence="1">Belongs to the thymidine/pyrimidine-nucleoside phosphorylase family.</text>
</comment>
<dbReference type="FunFam" id="3.40.1030.10:FF:000003">
    <property type="entry name" value="Pyrimidine-nucleoside phosphorylase"/>
    <property type="match status" value="1"/>
</dbReference>
<dbReference type="Pfam" id="PF00591">
    <property type="entry name" value="Glycos_transf_3"/>
    <property type="match status" value="1"/>
</dbReference>
<dbReference type="PIRSF" id="PIRSF000478">
    <property type="entry name" value="TP_PyNP"/>
    <property type="match status" value="1"/>
</dbReference>
<dbReference type="NCBIfam" id="TIGR02644">
    <property type="entry name" value="Y_phosphoryl"/>
    <property type="match status" value="1"/>
</dbReference>
<dbReference type="AlphaFoldDB" id="A0A449BIT0"/>
<dbReference type="InterPro" id="IPR000312">
    <property type="entry name" value="Glycosyl_Trfase_fam3"/>
</dbReference>
<dbReference type="InterPro" id="IPR017872">
    <property type="entry name" value="Pyrmidine_PPase_CS"/>
</dbReference>
<dbReference type="NCBIfam" id="NF004490">
    <property type="entry name" value="PRK05820.1"/>
    <property type="match status" value="1"/>
</dbReference>
<dbReference type="Proteomes" id="UP000290909">
    <property type="component" value="Chromosome"/>
</dbReference>
<dbReference type="KEGG" id="ahk:NCTC10172_00376"/>
<evidence type="ECO:0000256" key="4">
    <source>
        <dbReference type="ARBA" id="ARBA00022679"/>
    </source>
</evidence>
<evidence type="ECO:0000313" key="8">
    <source>
        <dbReference type="EMBL" id="VEU82366.1"/>
    </source>
</evidence>
<name>A0A449BIT0_9MOLU</name>
<evidence type="ECO:0000256" key="6">
    <source>
        <dbReference type="ARBA" id="ARBA00056338"/>
    </source>
</evidence>
<dbReference type="InterPro" id="IPR035902">
    <property type="entry name" value="Nuc_phospho_transferase"/>
</dbReference>
<evidence type="ECO:0000256" key="2">
    <source>
        <dbReference type="ARBA" id="ARBA00011738"/>
    </source>
</evidence>
<protein>
    <submittedName>
        <fullName evidence="8">Pyrimidine-nucleoside phosphorylase</fullName>
        <ecNumber evidence="8">2.4.2.2</ecNumber>
    </submittedName>
</protein>
<dbReference type="Gene3D" id="1.20.970.10">
    <property type="entry name" value="Transferase, Pyrimidine Nucleoside Phosphorylase, Chain C"/>
    <property type="match status" value="1"/>
</dbReference>
<dbReference type="EC" id="2.4.2.2" evidence="8"/>
<gene>
    <name evidence="8" type="primary">pdp</name>
    <name evidence="8" type="ORF">NCTC10172_00376</name>
</gene>
<dbReference type="EMBL" id="LR215050">
    <property type="protein sequence ID" value="VEU82366.1"/>
    <property type="molecule type" value="Genomic_DNA"/>
</dbReference>
<dbReference type="SMART" id="SM00941">
    <property type="entry name" value="PYNP_C"/>
    <property type="match status" value="1"/>
</dbReference>
<dbReference type="InterPro" id="IPR013102">
    <property type="entry name" value="PYNP_C"/>
</dbReference>
<dbReference type="GO" id="GO:0004645">
    <property type="term" value="F:1,4-alpha-oligoglucan phosphorylase activity"/>
    <property type="evidence" value="ECO:0007669"/>
    <property type="project" value="InterPro"/>
</dbReference>
<dbReference type="SUPFAM" id="SSF47648">
    <property type="entry name" value="Nucleoside phosphorylase/phosphoribosyltransferase N-terminal domain"/>
    <property type="match status" value="1"/>
</dbReference>
<dbReference type="SUPFAM" id="SSF52418">
    <property type="entry name" value="Nucleoside phosphorylase/phosphoribosyltransferase catalytic domain"/>
    <property type="match status" value="1"/>
</dbReference>
<dbReference type="PANTHER" id="PTHR10515:SF0">
    <property type="entry name" value="THYMIDINE PHOSPHORYLASE"/>
    <property type="match status" value="1"/>
</dbReference>
<comment type="function">
    <text evidence="6">The enzymes which catalyze the reversible phosphorolysis of pyrimidine nucleosides are involved in the degradation of these compounds and in their utilization as carbon and energy sources, or in the rescue of pyrimidine bases for nucleotide synthesis.</text>
</comment>
<dbReference type="PANTHER" id="PTHR10515">
    <property type="entry name" value="THYMIDINE PHOSPHORYLASE"/>
    <property type="match status" value="1"/>
</dbReference>
<dbReference type="InterPro" id="IPR018090">
    <property type="entry name" value="Pyrmidine_PPas_bac/euk"/>
</dbReference>
<dbReference type="Pfam" id="PF02885">
    <property type="entry name" value="Glycos_trans_3N"/>
    <property type="match status" value="1"/>
</dbReference>
<dbReference type="PROSITE" id="PS00647">
    <property type="entry name" value="THYMID_PHOSPHORYLASE"/>
    <property type="match status" value="1"/>
</dbReference>
<dbReference type="Gene3D" id="3.40.1030.10">
    <property type="entry name" value="Nucleoside phosphorylase/phosphoribosyltransferase catalytic domain"/>
    <property type="match status" value="1"/>
</dbReference>
<comment type="catalytic activity">
    <reaction evidence="5">
        <text>thymidine + phosphate = 2-deoxy-alpha-D-ribose 1-phosphate + thymine</text>
        <dbReference type="Rhea" id="RHEA:16037"/>
        <dbReference type="ChEBI" id="CHEBI:17748"/>
        <dbReference type="ChEBI" id="CHEBI:17821"/>
        <dbReference type="ChEBI" id="CHEBI:43474"/>
        <dbReference type="ChEBI" id="CHEBI:57259"/>
        <dbReference type="EC" id="2.4.2.4"/>
    </reaction>
</comment>
<dbReference type="GO" id="GO:0006206">
    <property type="term" value="P:pyrimidine nucleobase metabolic process"/>
    <property type="evidence" value="ECO:0007669"/>
    <property type="project" value="InterPro"/>
</dbReference>
<keyword evidence="4 8" id="KW-0808">Transferase</keyword>
<dbReference type="NCBIfam" id="NF004747">
    <property type="entry name" value="PRK06078.1"/>
    <property type="match status" value="1"/>
</dbReference>
<organism evidence="8 9">
    <name type="scientific">Acholeplasma hippikon</name>
    <dbReference type="NCBI Taxonomy" id="264636"/>
    <lineage>
        <taxon>Bacteria</taxon>
        <taxon>Bacillati</taxon>
        <taxon>Mycoplasmatota</taxon>
        <taxon>Mollicutes</taxon>
        <taxon>Acholeplasmatales</taxon>
        <taxon>Acholeplasmataceae</taxon>
        <taxon>Acholeplasma</taxon>
    </lineage>
</organism>
<dbReference type="InterPro" id="IPR036566">
    <property type="entry name" value="PYNP-like_C_sf"/>
</dbReference>
<dbReference type="Gene3D" id="3.90.1170.30">
    <property type="entry name" value="Pyrimidine nucleoside phosphorylase-like, C-terminal domain"/>
    <property type="match status" value="1"/>
</dbReference>
<dbReference type="InterPro" id="IPR036320">
    <property type="entry name" value="Glycosyl_Trfase_fam3_N_dom_sf"/>
</dbReference>
<keyword evidence="9" id="KW-1185">Reference proteome</keyword>
<dbReference type="InterPro" id="IPR000053">
    <property type="entry name" value="Thymidine/pyrmidine_PPase"/>
</dbReference>
<accession>A0A449BIT0</accession>
<dbReference type="SUPFAM" id="SSF54680">
    <property type="entry name" value="Pyrimidine nucleoside phosphorylase C-terminal domain"/>
    <property type="match status" value="1"/>
</dbReference>
<dbReference type="GO" id="GO:0005829">
    <property type="term" value="C:cytosol"/>
    <property type="evidence" value="ECO:0007669"/>
    <property type="project" value="TreeGrafter"/>
</dbReference>
<sequence>MEIVDLINKKKYGGVLTNEEINFVIENYTNGNIPDYQMSAFLMAVYFQGMNSDESTALALAMRDSGEVVDLHDIHGVKVDKHSTGGVGDKVTLVLAPLVAYLGAKLAKMSGRGLGHTGGTIDKLESIPGFNVVLPLDQFKQQVNEIGCAVVGQSGDIAPADKKIYALRDVTATVDSIPLIASSIMSKKLASGADAIVLDVKVGSGAFMKTKEEAIELSRLMVQIGQKANKKVTAILTSMDEPLGHKIGNSLEVYEAIETLEGNGPEDLTEVVSVITGHLLAHAGVSKTSEEGYLLAKDTLKKGKALPNFYQLVEAQGGDVDFVKDKNNLLGHTKQFVITAEKDGYLETVDALNFGIAAMKLGAGRMKKDDKLDLYVGLDLHKKIGDEVKKGDAIVTLYHNEKGLKDAIKLISESYVIGNTKRTLKLIEETITEWEL</sequence>
<keyword evidence="3 8" id="KW-0328">Glycosyltransferase</keyword>
<evidence type="ECO:0000256" key="5">
    <source>
        <dbReference type="ARBA" id="ARBA00048550"/>
    </source>
</evidence>
<dbReference type="InterPro" id="IPR017459">
    <property type="entry name" value="Glycosyl_Trfase_fam3_N_dom"/>
</dbReference>
<evidence type="ECO:0000259" key="7">
    <source>
        <dbReference type="SMART" id="SM00941"/>
    </source>
</evidence>
<evidence type="ECO:0000256" key="1">
    <source>
        <dbReference type="ARBA" id="ARBA00006915"/>
    </source>
</evidence>
<dbReference type="STRING" id="1408416.GCA_000702765_01042"/>
<proteinExistence type="inferred from homology"/>
<evidence type="ECO:0000313" key="9">
    <source>
        <dbReference type="Proteomes" id="UP000290909"/>
    </source>
</evidence>